<dbReference type="SUPFAM" id="SSF48452">
    <property type="entry name" value="TPR-like"/>
    <property type="match status" value="1"/>
</dbReference>
<dbReference type="InterPro" id="IPR011990">
    <property type="entry name" value="TPR-like_helical_dom_sf"/>
</dbReference>
<organism evidence="1 2">
    <name type="scientific">Arabis alpina</name>
    <name type="common">Alpine rock-cress</name>
    <dbReference type="NCBI Taxonomy" id="50452"/>
    <lineage>
        <taxon>Eukaryota</taxon>
        <taxon>Viridiplantae</taxon>
        <taxon>Streptophyta</taxon>
        <taxon>Embryophyta</taxon>
        <taxon>Tracheophyta</taxon>
        <taxon>Spermatophyta</taxon>
        <taxon>Magnoliopsida</taxon>
        <taxon>eudicotyledons</taxon>
        <taxon>Gunneridae</taxon>
        <taxon>Pentapetalae</taxon>
        <taxon>rosids</taxon>
        <taxon>malvids</taxon>
        <taxon>Brassicales</taxon>
        <taxon>Brassicaceae</taxon>
        <taxon>Arabideae</taxon>
        <taxon>Arabis</taxon>
    </lineage>
</organism>
<evidence type="ECO:0000313" key="1">
    <source>
        <dbReference type="EMBL" id="KFK23112.1"/>
    </source>
</evidence>
<dbReference type="Gramene" id="KFK23112">
    <property type="protein sequence ID" value="KFK23112"/>
    <property type="gene ID" value="AALP_AAs53647U000100"/>
</dbReference>
<gene>
    <name evidence="1" type="ORF">AALP_AAs53647U000100</name>
</gene>
<protein>
    <submittedName>
        <fullName evidence="1">Uncharacterized protein</fullName>
    </submittedName>
</protein>
<dbReference type="EMBL" id="KL982280">
    <property type="protein sequence ID" value="KFK23112.1"/>
    <property type="molecule type" value="Genomic_DNA"/>
</dbReference>
<reference evidence="2" key="1">
    <citation type="journal article" date="2015" name="Nat. Plants">
        <title>Genome expansion of Arabis alpina linked with retrotransposition and reduced symmetric DNA methylation.</title>
        <authorList>
            <person name="Willing E.M."/>
            <person name="Rawat V."/>
            <person name="Mandakova T."/>
            <person name="Maumus F."/>
            <person name="James G.V."/>
            <person name="Nordstroem K.J."/>
            <person name="Becker C."/>
            <person name="Warthmann N."/>
            <person name="Chica C."/>
            <person name="Szarzynska B."/>
            <person name="Zytnicki M."/>
            <person name="Albani M.C."/>
            <person name="Kiefer C."/>
            <person name="Bergonzi S."/>
            <person name="Castaings L."/>
            <person name="Mateos J.L."/>
            <person name="Berns M.C."/>
            <person name="Bujdoso N."/>
            <person name="Piofczyk T."/>
            <person name="de Lorenzo L."/>
            <person name="Barrero-Sicilia C."/>
            <person name="Mateos I."/>
            <person name="Piednoel M."/>
            <person name="Hagmann J."/>
            <person name="Chen-Min-Tao R."/>
            <person name="Iglesias-Fernandez R."/>
            <person name="Schuster S.C."/>
            <person name="Alonso-Blanco C."/>
            <person name="Roudier F."/>
            <person name="Carbonero P."/>
            <person name="Paz-Ares J."/>
            <person name="Davis S.J."/>
            <person name="Pecinka A."/>
            <person name="Quesneville H."/>
            <person name="Colot V."/>
            <person name="Lysak M.A."/>
            <person name="Weigel D."/>
            <person name="Coupland G."/>
            <person name="Schneeberger K."/>
        </authorList>
    </citation>
    <scope>NUCLEOTIDE SEQUENCE [LARGE SCALE GENOMIC DNA]</scope>
    <source>
        <strain evidence="2">cv. Pajares</strain>
    </source>
</reference>
<dbReference type="AlphaFoldDB" id="A0A087FZR0"/>
<sequence>MLIALIKVMEGNSVEAIRIGEELVKDDPEDYMIYMFQGFVYKMMKKEDESAKQFENFSCLLPENHPFRENANDMSEWSLIVGYDELVCYFVTFTKLTIASSFGLIGKFGV</sequence>
<dbReference type="OrthoDB" id="66906at2759"/>
<name>A0A087FZR0_ARAAL</name>
<dbReference type="Gene3D" id="1.25.40.10">
    <property type="entry name" value="Tetratricopeptide repeat domain"/>
    <property type="match status" value="1"/>
</dbReference>
<accession>A0A087FZR0</accession>
<proteinExistence type="predicted"/>
<evidence type="ECO:0000313" key="2">
    <source>
        <dbReference type="Proteomes" id="UP000029120"/>
    </source>
</evidence>
<dbReference type="Proteomes" id="UP000029120">
    <property type="component" value="Unassembled WGS sequence"/>
</dbReference>
<keyword evidence="2" id="KW-1185">Reference proteome</keyword>